<dbReference type="PANTHER" id="PTHR31662:SF80">
    <property type="match status" value="1"/>
</dbReference>
<dbReference type="GO" id="GO:0006355">
    <property type="term" value="P:regulation of DNA-templated transcription"/>
    <property type="evidence" value="ECO:0007669"/>
    <property type="project" value="InterPro"/>
</dbReference>
<dbReference type="OMA" id="IMLERRF"/>
<evidence type="ECO:0000313" key="1">
    <source>
        <dbReference type="EMBL" id="PHT77207.1"/>
    </source>
</evidence>
<dbReference type="PANTHER" id="PTHR31662">
    <property type="entry name" value="BNAANNG10740D PROTEIN-RELATED"/>
    <property type="match status" value="1"/>
</dbReference>
<comment type="caution">
    <text evidence="1">The sequence shown here is derived from an EMBL/GenBank/DDBJ whole genome shotgun (WGS) entry which is preliminary data.</text>
</comment>
<proteinExistence type="predicted"/>
<reference evidence="1 2" key="2">
    <citation type="journal article" date="2017" name="Genome Biol.">
        <title>New reference genome sequences of hot pepper reveal the massive evolution of plant disease-resistance genes by retroduplication.</title>
        <authorList>
            <person name="Kim S."/>
            <person name="Park J."/>
            <person name="Yeom S.I."/>
            <person name="Kim Y.M."/>
            <person name="Seo E."/>
            <person name="Kim K.T."/>
            <person name="Kim M.S."/>
            <person name="Lee J.M."/>
            <person name="Cheong K."/>
            <person name="Shin H.S."/>
            <person name="Kim S.B."/>
            <person name="Han K."/>
            <person name="Lee J."/>
            <person name="Park M."/>
            <person name="Lee H.A."/>
            <person name="Lee H.Y."/>
            <person name="Lee Y."/>
            <person name="Oh S."/>
            <person name="Lee J.H."/>
            <person name="Choi E."/>
            <person name="Choi E."/>
            <person name="Lee S.E."/>
            <person name="Jeon J."/>
            <person name="Kim H."/>
            <person name="Choi G."/>
            <person name="Song H."/>
            <person name="Lee J."/>
            <person name="Lee S.C."/>
            <person name="Kwon J.K."/>
            <person name="Lee H.Y."/>
            <person name="Koo N."/>
            <person name="Hong Y."/>
            <person name="Kim R.W."/>
            <person name="Kang W.H."/>
            <person name="Huh J.H."/>
            <person name="Kang B.C."/>
            <person name="Yang T.J."/>
            <person name="Lee Y.H."/>
            <person name="Bennetzen J.L."/>
            <person name="Choi D."/>
        </authorList>
    </citation>
    <scope>NUCLEOTIDE SEQUENCE [LARGE SCALE GENOMIC DNA]</scope>
    <source>
        <strain evidence="2">cv. CM334</strain>
    </source>
</reference>
<organism evidence="1 2">
    <name type="scientific">Capsicum annuum</name>
    <name type="common">Capsicum pepper</name>
    <dbReference type="NCBI Taxonomy" id="4072"/>
    <lineage>
        <taxon>Eukaryota</taxon>
        <taxon>Viridiplantae</taxon>
        <taxon>Streptophyta</taxon>
        <taxon>Embryophyta</taxon>
        <taxon>Tracheophyta</taxon>
        <taxon>Spermatophyta</taxon>
        <taxon>Magnoliopsida</taxon>
        <taxon>eudicotyledons</taxon>
        <taxon>Gunneridae</taxon>
        <taxon>Pentapetalae</taxon>
        <taxon>asterids</taxon>
        <taxon>lamiids</taxon>
        <taxon>Solanales</taxon>
        <taxon>Solanaceae</taxon>
        <taxon>Solanoideae</taxon>
        <taxon>Capsiceae</taxon>
        <taxon>Capsicum</taxon>
    </lineage>
</organism>
<keyword evidence="2" id="KW-1185">Reference proteome</keyword>
<evidence type="ECO:0000313" key="2">
    <source>
        <dbReference type="Proteomes" id="UP000222542"/>
    </source>
</evidence>
<name>A0A2G2Z5C1_CAPAN</name>
<gene>
    <name evidence="1" type="ORF">T459_20729</name>
</gene>
<dbReference type="GO" id="GO:0005634">
    <property type="term" value="C:nucleus"/>
    <property type="evidence" value="ECO:0000318"/>
    <property type="project" value="GO_Central"/>
</dbReference>
<dbReference type="EMBL" id="AYRZ02000007">
    <property type="protein sequence ID" value="PHT77207.1"/>
    <property type="molecule type" value="Genomic_DNA"/>
</dbReference>
<dbReference type="Proteomes" id="UP000222542">
    <property type="component" value="Unassembled WGS sequence"/>
</dbReference>
<dbReference type="AlphaFoldDB" id="A0A2G2Z5C1"/>
<sequence length="180" mass="20736">MTKMLTSGENQESIIPELAKVTGKRKLPASEVCQLKRVFVKIKQKGKHPMSESYELKPLNVPTFSMLERGGTSESKLQKEDDYDYYHDLAILKVIYHYYFNRGVVPHSPYSKNFIDYIEASVPNLKFRGQALANKIVMLEHHLLKVIKMAARVGYYPEYSTLFVVKFSTCLWVFGVNFGD</sequence>
<reference evidence="1 2" key="1">
    <citation type="journal article" date="2014" name="Nat. Genet.">
        <title>Genome sequence of the hot pepper provides insights into the evolution of pungency in Capsicum species.</title>
        <authorList>
            <person name="Kim S."/>
            <person name="Park M."/>
            <person name="Yeom S.I."/>
            <person name="Kim Y.M."/>
            <person name="Lee J.M."/>
            <person name="Lee H.A."/>
            <person name="Seo E."/>
            <person name="Choi J."/>
            <person name="Cheong K."/>
            <person name="Kim K.T."/>
            <person name="Jung K."/>
            <person name="Lee G.W."/>
            <person name="Oh S.K."/>
            <person name="Bae C."/>
            <person name="Kim S.B."/>
            <person name="Lee H.Y."/>
            <person name="Kim S.Y."/>
            <person name="Kim M.S."/>
            <person name="Kang B.C."/>
            <person name="Jo Y.D."/>
            <person name="Yang H.B."/>
            <person name="Jeong H.J."/>
            <person name="Kang W.H."/>
            <person name="Kwon J.K."/>
            <person name="Shin C."/>
            <person name="Lim J.Y."/>
            <person name="Park J.H."/>
            <person name="Huh J.H."/>
            <person name="Kim J.S."/>
            <person name="Kim B.D."/>
            <person name="Cohen O."/>
            <person name="Paran I."/>
            <person name="Suh M.C."/>
            <person name="Lee S.B."/>
            <person name="Kim Y.K."/>
            <person name="Shin Y."/>
            <person name="Noh S.J."/>
            <person name="Park J."/>
            <person name="Seo Y.S."/>
            <person name="Kwon S.Y."/>
            <person name="Kim H.A."/>
            <person name="Park J.M."/>
            <person name="Kim H.J."/>
            <person name="Choi S.B."/>
            <person name="Bosland P.W."/>
            <person name="Reeves G."/>
            <person name="Jo S.H."/>
            <person name="Lee B.W."/>
            <person name="Cho H.T."/>
            <person name="Choi H.S."/>
            <person name="Lee M.S."/>
            <person name="Yu Y."/>
            <person name="Do Choi Y."/>
            <person name="Park B.S."/>
            <person name="van Deynze A."/>
            <person name="Ashrafi H."/>
            <person name="Hill T."/>
            <person name="Kim W.T."/>
            <person name="Pai H.S."/>
            <person name="Ahn H.K."/>
            <person name="Yeam I."/>
            <person name="Giovannoni J.J."/>
            <person name="Rose J.K."/>
            <person name="Sorensen I."/>
            <person name="Lee S.J."/>
            <person name="Kim R.W."/>
            <person name="Choi I.Y."/>
            <person name="Choi B.S."/>
            <person name="Lim J.S."/>
            <person name="Lee Y.H."/>
            <person name="Choi D."/>
        </authorList>
    </citation>
    <scope>NUCLEOTIDE SEQUENCE [LARGE SCALE GENOMIC DNA]</scope>
    <source>
        <strain evidence="2">cv. CM334</strain>
    </source>
</reference>
<accession>A0A2G2Z5C1</accession>
<dbReference type="Gramene" id="PHT77207">
    <property type="protein sequence ID" value="PHT77207"/>
    <property type="gene ID" value="T459_20729"/>
</dbReference>
<dbReference type="InterPro" id="IPR007592">
    <property type="entry name" value="GEBP"/>
</dbReference>
<protein>
    <submittedName>
        <fullName evidence="1">Uncharacterized protein</fullName>
    </submittedName>
</protein>